<feature type="region of interest" description="Disordered" evidence="1">
    <location>
        <begin position="79"/>
        <end position="101"/>
    </location>
</feature>
<keyword evidence="3" id="KW-1185">Reference proteome</keyword>
<reference evidence="2 3" key="1">
    <citation type="submission" date="2021-03" db="EMBL/GenBank/DDBJ databases">
        <title>Sequencing the genomes of 1000 actinobacteria strains.</title>
        <authorList>
            <person name="Klenk H.-P."/>
        </authorList>
    </citation>
    <scope>NUCLEOTIDE SEQUENCE [LARGE SCALE GENOMIC DNA]</scope>
    <source>
        <strain evidence="2 3">DSM 44580</strain>
    </source>
</reference>
<evidence type="ECO:0000313" key="2">
    <source>
        <dbReference type="EMBL" id="MBP2479104.1"/>
    </source>
</evidence>
<dbReference type="EMBL" id="JAGIOO010000001">
    <property type="protein sequence ID" value="MBP2479104.1"/>
    <property type="molecule type" value="Genomic_DNA"/>
</dbReference>
<evidence type="ECO:0000256" key="1">
    <source>
        <dbReference type="SAM" id="MobiDB-lite"/>
    </source>
</evidence>
<protein>
    <recommendedName>
        <fullName evidence="4">Head-tail adaptor protein</fullName>
    </recommendedName>
</protein>
<feature type="region of interest" description="Disordered" evidence="1">
    <location>
        <begin position="1"/>
        <end position="25"/>
    </location>
</feature>
<dbReference type="Proteomes" id="UP001519363">
    <property type="component" value="Unassembled WGS sequence"/>
</dbReference>
<gene>
    <name evidence="2" type="ORF">JOF53_007976</name>
</gene>
<dbReference type="RefSeq" id="WP_086789752.1">
    <property type="nucleotide sequence ID" value="NZ_JAGIOO010000001.1"/>
</dbReference>
<evidence type="ECO:0008006" key="4">
    <source>
        <dbReference type="Google" id="ProtNLM"/>
    </source>
</evidence>
<sequence>MITPREIPDAYGNPTPALDYGPDAPRRALRGLLQPRESTDAAEVGRHPVSAAWWLFTRDPVHARERIVFEGRTYQVQGTPQRWSPRQGHTHYETALRHVEG</sequence>
<evidence type="ECO:0000313" key="3">
    <source>
        <dbReference type="Proteomes" id="UP001519363"/>
    </source>
</evidence>
<comment type="caution">
    <text evidence="2">The sequence shown here is derived from an EMBL/GenBank/DDBJ whole genome shotgun (WGS) entry which is preliminary data.</text>
</comment>
<feature type="compositionally biased region" description="Basic and acidic residues" evidence="1">
    <location>
        <begin position="90"/>
        <end position="101"/>
    </location>
</feature>
<accession>A0ABS5ARB2</accession>
<organism evidence="2 3">
    <name type="scientific">Crossiella equi</name>
    <dbReference type="NCBI Taxonomy" id="130796"/>
    <lineage>
        <taxon>Bacteria</taxon>
        <taxon>Bacillati</taxon>
        <taxon>Actinomycetota</taxon>
        <taxon>Actinomycetes</taxon>
        <taxon>Pseudonocardiales</taxon>
        <taxon>Pseudonocardiaceae</taxon>
        <taxon>Crossiella</taxon>
    </lineage>
</organism>
<proteinExistence type="predicted"/>
<name>A0ABS5ARB2_9PSEU</name>